<proteinExistence type="predicted"/>
<comment type="caution">
    <text evidence="1">The sequence shown here is derived from an EMBL/GenBank/DDBJ whole genome shotgun (WGS) entry which is preliminary data.</text>
</comment>
<evidence type="ECO:0000313" key="2">
    <source>
        <dbReference type="Proteomes" id="UP001157502"/>
    </source>
</evidence>
<gene>
    <name evidence="1" type="ORF">DPEC_G00237420</name>
</gene>
<keyword evidence="2" id="KW-1185">Reference proteome</keyword>
<evidence type="ECO:0000313" key="1">
    <source>
        <dbReference type="EMBL" id="KAJ7996472.1"/>
    </source>
</evidence>
<dbReference type="Proteomes" id="UP001157502">
    <property type="component" value="Chromosome 20"/>
</dbReference>
<accession>A0ACC2FYM7</accession>
<organism evidence="1 2">
    <name type="scientific">Dallia pectoralis</name>
    <name type="common">Alaska blackfish</name>
    <dbReference type="NCBI Taxonomy" id="75939"/>
    <lineage>
        <taxon>Eukaryota</taxon>
        <taxon>Metazoa</taxon>
        <taxon>Chordata</taxon>
        <taxon>Craniata</taxon>
        <taxon>Vertebrata</taxon>
        <taxon>Euteleostomi</taxon>
        <taxon>Actinopterygii</taxon>
        <taxon>Neopterygii</taxon>
        <taxon>Teleostei</taxon>
        <taxon>Protacanthopterygii</taxon>
        <taxon>Esociformes</taxon>
        <taxon>Umbridae</taxon>
        <taxon>Dallia</taxon>
    </lineage>
</organism>
<sequence length="113" mass="12821">MELSNRTVISASLCLVKLSVSLQRYIGVRSGIKPSELINRHHGQDQGYANTTGVGRWQRAEKRNSWERKVHPMAGRKGPNTYSGGGVEKHYRPERGRLDGCWSWQASWDGMPR</sequence>
<name>A0ACC2FYM7_DALPE</name>
<reference evidence="1" key="1">
    <citation type="submission" date="2021-05" db="EMBL/GenBank/DDBJ databases">
        <authorList>
            <person name="Pan Q."/>
            <person name="Jouanno E."/>
            <person name="Zahm M."/>
            <person name="Klopp C."/>
            <person name="Cabau C."/>
            <person name="Louis A."/>
            <person name="Berthelot C."/>
            <person name="Parey E."/>
            <person name="Roest Crollius H."/>
            <person name="Montfort J."/>
            <person name="Robinson-Rechavi M."/>
            <person name="Bouchez O."/>
            <person name="Lampietro C."/>
            <person name="Lopez Roques C."/>
            <person name="Donnadieu C."/>
            <person name="Postlethwait J."/>
            <person name="Bobe J."/>
            <person name="Dillon D."/>
            <person name="Chandos A."/>
            <person name="von Hippel F."/>
            <person name="Guiguen Y."/>
        </authorList>
    </citation>
    <scope>NUCLEOTIDE SEQUENCE</scope>
    <source>
        <strain evidence="1">YG-Jan2019</strain>
    </source>
</reference>
<dbReference type="EMBL" id="CM055747">
    <property type="protein sequence ID" value="KAJ7996472.1"/>
    <property type="molecule type" value="Genomic_DNA"/>
</dbReference>
<protein>
    <submittedName>
        <fullName evidence="1">Uncharacterized protein</fullName>
    </submittedName>
</protein>